<evidence type="ECO:0000256" key="2">
    <source>
        <dbReference type="ARBA" id="ARBA00023163"/>
    </source>
</evidence>
<evidence type="ECO:0000313" key="7">
    <source>
        <dbReference type="Proteomes" id="UP001221413"/>
    </source>
</evidence>
<keyword evidence="3" id="KW-0539">Nucleus</keyword>
<dbReference type="GO" id="GO:0000981">
    <property type="term" value="F:DNA-binding transcription factor activity, RNA polymerase II-specific"/>
    <property type="evidence" value="ECO:0007669"/>
    <property type="project" value="InterPro"/>
</dbReference>
<keyword evidence="1" id="KW-0805">Transcription regulation</keyword>
<feature type="compositionally biased region" description="Basic and acidic residues" evidence="4">
    <location>
        <begin position="660"/>
        <end position="672"/>
    </location>
</feature>
<name>A0AAD6J3Q7_DREDA</name>
<dbReference type="SMART" id="SM00066">
    <property type="entry name" value="GAL4"/>
    <property type="match status" value="1"/>
</dbReference>
<dbReference type="EMBL" id="JAQGDS010000001">
    <property type="protein sequence ID" value="KAJ6263868.1"/>
    <property type="molecule type" value="Genomic_DNA"/>
</dbReference>
<dbReference type="Gene3D" id="4.10.240.10">
    <property type="entry name" value="Zn(2)-C6 fungal-type DNA-binding domain"/>
    <property type="match status" value="1"/>
</dbReference>
<evidence type="ECO:0000256" key="4">
    <source>
        <dbReference type="SAM" id="MobiDB-lite"/>
    </source>
</evidence>
<dbReference type="PROSITE" id="PS00463">
    <property type="entry name" value="ZN2_CY6_FUNGAL_1"/>
    <property type="match status" value="1"/>
</dbReference>
<evidence type="ECO:0000256" key="3">
    <source>
        <dbReference type="ARBA" id="ARBA00023242"/>
    </source>
</evidence>
<dbReference type="CDD" id="cd12148">
    <property type="entry name" value="fungal_TF_MHR"/>
    <property type="match status" value="1"/>
</dbReference>
<dbReference type="CDD" id="cd00067">
    <property type="entry name" value="GAL4"/>
    <property type="match status" value="1"/>
</dbReference>
<sequence length="1694" mass="188646">MAGGPSHALADPNARINKRKVRKGTQSCWECKRRKVRCVFATPTDNVCRDCRRRGSLCIGQEFPEDVGRTASGLGERLGRLEALVGQLLREVGQRQNSPQEPSDRALAQLAGQPPPLDAGGKLIDLRLQPSLSFLGSLFQGPGGAETHDGLSRTLLTAWPSKRDLDSIVDTGAGSLGLFHGLICTPYSEFMGQELPAPRELLQDPPVDSHPVLVARKLLMLGLYLQGLSVLEVSKLGHLGTSPRDMMHRAVETAVRLVTSHDGFSGTVEGIECIMMESMYHNNAGSLRLAYLAMRRALVAAQMIALGQSNASPPSHAQVLDPSTRRRINPELMWFRIVQSDRYLSLMLGLPHGTSDGDFARPERLESCGAMERLERMDCLAGGRILERNCADIQDLQTTQEIDRLLQNAAASMPPQWWLAPDLDSGHGSALHARDLVRLMNQFAHYHLLQRLHLPYLLHSPANDKYQSSKITAIMASRELLSRFVSYRSSPGASSFCRGVDFLAFIANTALCLAHIKAQRHNHVAAAADNNDSFGFLAHQRLSDRGLMELALERLESAADVGADAIAAKIALVNRHLLLVESDAALGGNYLTNSPPGANGGELECSGRISKDGDVLQIYIPYLGNVRVERSGPNKARDQWGSSRLQRRTRKTIGKKKKEQAKGPKEAPKDADPTQLQGMLDYLQSLGGKFEDLGYQKTEEVDMNVGYGEEEEQDEDFDSPYLEKEEETDLIKAAQKRAREHLIPIQRQRPDQVHPDPNLRVYQSGSLLDHPLSAILRALHIPDDIFSSNPPRFTGVSLGRSAQELSLEARISPSQKHLVVRYSEDVWRIEGQGESSSLTLPPLLYLCWRTVALGNMRGRTYPANQTPRSPNVPLEYITFWDIRNGKTLVVLNRVSELPGYGLKHYQDPDGRKNRFAYFFNVALLERYHEGSAEAEALASLLGTTEILSVIKILQDFPNGLYQAKIQSIFFVLEYPKTAVMFVQLVLQAPGNSVLSSSTLGVSTELDFLVDEQPASNRNLIITSQGLKLEHHPLGVQEAHPGPSYFAGSAEYVLASGMQPKVNFQYSRLEKHLVLDRLQHFSYGDESSSIRTLANILNSIWIRQTGAVQLNHITLLGLTGFTGGYIKKKTQSPNGYRALKFDNPEEIYPILRDLVQIKSRDILVLQALLEEGAAVFGEYQVTVLMIGVHDKHGACLVMSIAHDPGRPINTDGESLFGAAEDPPMLALRRGTYSKAQTEFMTLTYLEDQPIYANELRSMSIDRRQQLLKDDASLVKNVELISSPADISECHSMGTDELPSFLSDIIAWSFERQDGTKFDDGQLRWRAKMASELPQDDFKLTSAASPFCRFSLSVPDSSIPNEKLNPQDLALPGLETIEIKDFWLAVNREFGNILLSTKFPESEGETGASSVVMRFGDAIWALWIRHQEATFKSDMRSWTRFKRGLFGLRHITIPQPSAQTTKVLQGLYKRYDLNKEETQLFVNTEYGVEIPTEHQTPKESLKRRVLLTLNGLAEVYAIDDLCRRIFLRPYPVLNPKRRVGALWIKWDRDLPQLIISLDDFVFENKDADGKNFKTAIAIRGRPDLKEVTEVGCGVTWSSRSSYAFEISDFINVHGQGVPEYDVQENPKLSGCPKEIQDFVGSLPWQAENLTPGKINDLRRLAVETSANAQVVSLKGGPITSLSKLRKTGRLAYHNKL</sequence>
<dbReference type="InterPro" id="IPR036864">
    <property type="entry name" value="Zn2-C6_fun-type_DNA-bd_sf"/>
</dbReference>
<evidence type="ECO:0000259" key="5">
    <source>
        <dbReference type="PROSITE" id="PS50048"/>
    </source>
</evidence>
<accession>A0AAD6J3Q7</accession>
<feature type="region of interest" description="Disordered" evidence="4">
    <location>
        <begin position="631"/>
        <end position="674"/>
    </location>
</feature>
<gene>
    <name evidence="6" type="ORF">Dda_0005</name>
</gene>
<evidence type="ECO:0000256" key="1">
    <source>
        <dbReference type="ARBA" id="ARBA00023015"/>
    </source>
</evidence>
<dbReference type="SUPFAM" id="SSF57701">
    <property type="entry name" value="Zn2/Cys6 DNA-binding domain"/>
    <property type="match status" value="1"/>
</dbReference>
<dbReference type="PANTHER" id="PTHR47840">
    <property type="entry name" value="ZN(II)2CYS6 TRANSCRIPTION FACTOR (EUROFUNG)-RELATED"/>
    <property type="match status" value="1"/>
</dbReference>
<protein>
    <recommendedName>
        <fullName evidence="5">Zn(2)-C6 fungal-type domain-containing protein</fullName>
    </recommendedName>
</protein>
<organism evidence="6 7">
    <name type="scientific">Drechslerella dactyloides</name>
    <name type="common">Nematode-trapping fungus</name>
    <name type="synonym">Arthrobotrys dactyloides</name>
    <dbReference type="NCBI Taxonomy" id="74499"/>
    <lineage>
        <taxon>Eukaryota</taxon>
        <taxon>Fungi</taxon>
        <taxon>Dikarya</taxon>
        <taxon>Ascomycota</taxon>
        <taxon>Pezizomycotina</taxon>
        <taxon>Orbiliomycetes</taxon>
        <taxon>Orbiliales</taxon>
        <taxon>Orbiliaceae</taxon>
        <taxon>Drechslerella</taxon>
    </lineage>
</organism>
<dbReference type="PANTHER" id="PTHR47840:SF1">
    <property type="entry name" value="ZN(II)2CYS6 TRANSCRIPTION FACTOR (EUROFUNG)"/>
    <property type="match status" value="1"/>
</dbReference>
<keyword evidence="2" id="KW-0804">Transcription</keyword>
<reference evidence="6" key="1">
    <citation type="submission" date="2023-01" db="EMBL/GenBank/DDBJ databases">
        <title>The chitinases involved in constricting ring structure development in the nematode-trapping fungus Drechslerella dactyloides.</title>
        <authorList>
            <person name="Wang R."/>
            <person name="Zhang L."/>
            <person name="Tang P."/>
            <person name="Li S."/>
            <person name="Liang L."/>
        </authorList>
    </citation>
    <scope>NUCLEOTIDE SEQUENCE</scope>
    <source>
        <strain evidence="6">YMF1.00031</strain>
    </source>
</reference>
<dbReference type="PROSITE" id="PS50048">
    <property type="entry name" value="ZN2_CY6_FUNGAL_2"/>
    <property type="match status" value="1"/>
</dbReference>
<keyword evidence="7" id="KW-1185">Reference proteome</keyword>
<dbReference type="Proteomes" id="UP001221413">
    <property type="component" value="Unassembled WGS sequence"/>
</dbReference>
<comment type="caution">
    <text evidence="6">The sequence shown here is derived from an EMBL/GenBank/DDBJ whole genome shotgun (WGS) entry which is preliminary data.</text>
</comment>
<dbReference type="InterPro" id="IPR001138">
    <property type="entry name" value="Zn2Cys6_DnaBD"/>
</dbReference>
<evidence type="ECO:0000313" key="6">
    <source>
        <dbReference type="EMBL" id="KAJ6263868.1"/>
    </source>
</evidence>
<dbReference type="GO" id="GO:0008270">
    <property type="term" value="F:zinc ion binding"/>
    <property type="evidence" value="ECO:0007669"/>
    <property type="project" value="InterPro"/>
</dbReference>
<feature type="compositionally biased region" description="Basic residues" evidence="4">
    <location>
        <begin position="645"/>
        <end position="659"/>
    </location>
</feature>
<feature type="domain" description="Zn(2)-C6 fungal-type" evidence="5">
    <location>
        <begin position="27"/>
        <end position="58"/>
    </location>
</feature>
<dbReference type="Pfam" id="PF00172">
    <property type="entry name" value="Zn_clus"/>
    <property type="match status" value="1"/>
</dbReference>
<proteinExistence type="predicted"/>